<dbReference type="InterPro" id="IPR005111">
    <property type="entry name" value="MoeA_C_domain_IV"/>
</dbReference>
<evidence type="ECO:0000256" key="4">
    <source>
        <dbReference type="ARBA" id="ARBA00022505"/>
    </source>
</evidence>
<organism evidence="9 10">
    <name type="scientific">Arthrobacter flavus</name>
    <dbReference type="NCBI Taxonomy" id="95172"/>
    <lineage>
        <taxon>Bacteria</taxon>
        <taxon>Bacillati</taxon>
        <taxon>Actinomycetota</taxon>
        <taxon>Actinomycetes</taxon>
        <taxon>Micrococcales</taxon>
        <taxon>Micrococcaceae</taxon>
        <taxon>Arthrobacter</taxon>
    </lineage>
</organism>
<evidence type="ECO:0000259" key="8">
    <source>
        <dbReference type="SMART" id="SM00852"/>
    </source>
</evidence>
<evidence type="ECO:0000313" key="10">
    <source>
        <dbReference type="Proteomes" id="UP001597307"/>
    </source>
</evidence>
<dbReference type="PANTHER" id="PTHR10192:SF5">
    <property type="entry name" value="GEPHYRIN"/>
    <property type="match status" value="1"/>
</dbReference>
<dbReference type="RefSeq" id="WP_343879380.1">
    <property type="nucleotide sequence ID" value="NZ_BAAAIJ010000036.1"/>
</dbReference>
<reference evidence="10" key="1">
    <citation type="journal article" date="2019" name="Int. J. Syst. Evol. Microbiol.">
        <title>The Global Catalogue of Microorganisms (GCM) 10K type strain sequencing project: providing services to taxonomists for standard genome sequencing and annotation.</title>
        <authorList>
            <consortium name="The Broad Institute Genomics Platform"/>
            <consortium name="The Broad Institute Genome Sequencing Center for Infectious Disease"/>
            <person name="Wu L."/>
            <person name="Ma J."/>
        </authorList>
    </citation>
    <scope>NUCLEOTIDE SEQUENCE [LARGE SCALE GENOMIC DNA]</scope>
    <source>
        <strain evidence="10">JCM 11496</strain>
    </source>
</reference>
<evidence type="ECO:0000256" key="7">
    <source>
        <dbReference type="RuleBase" id="RU365090"/>
    </source>
</evidence>
<dbReference type="CDD" id="cd00887">
    <property type="entry name" value="MoeA"/>
    <property type="match status" value="1"/>
</dbReference>
<comment type="pathway">
    <text evidence="2 7">Cofactor biosynthesis; molybdopterin biosynthesis.</text>
</comment>
<dbReference type="Gene3D" id="2.170.190.11">
    <property type="entry name" value="Molybdopterin biosynthesis moea protein, domain 3"/>
    <property type="match status" value="1"/>
</dbReference>
<evidence type="ECO:0000256" key="1">
    <source>
        <dbReference type="ARBA" id="ARBA00002901"/>
    </source>
</evidence>
<dbReference type="SUPFAM" id="SSF53218">
    <property type="entry name" value="Molybdenum cofactor biosynthesis proteins"/>
    <property type="match status" value="1"/>
</dbReference>
<dbReference type="SMART" id="SM00852">
    <property type="entry name" value="MoCF_biosynth"/>
    <property type="match status" value="1"/>
</dbReference>
<comment type="similarity">
    <text evidence="3 7">Belongs to the MoeA family.</text>
</comment>
<accession>A0ABW4Q9L0</accession>
<comment type="caution">
    <text evidence="9">The sequence shown here is derived from an EMBL/GenBank/DDBJ whole genome shotgun (WGS) entry which is preliminary data.</text>
</comment>
<dbReference type="InterPro" id="IPR038987">
    <property type="entry name" value="MoeA-like"/>
</dbReference>
<dbReference type="InterPro" id="IPR036135">
    <property type="entry name" value="MoeA_linker/N_sf"/>
</dbReference>
<feature type="domain" description="MoaB/Mog" evidence="8">
    <location>
        <begin position="204"/>
        <end position="341"/>
    </location>
</feature>
<dbReference type="NCBIfam" id="NF045515">
    <property type="entry name" value="Glp_gephyrin"/>
    <property type="match status" value="1"/>
</dbReference>
<keyword evidence="10" id="KW-1185">Reference proteome</keyword>
<dbReference type="InterPro" id="IPR036688">
    <property type="entry name" value="MoeA_C_domain_IV_sf"/>
</dbReference>
<keyword evidence="7" id="KW-0460">Magnesium</keyword>
<dbReference type="SUPFAM" id="SSF63882">
    <property type="entry name" value="MoeA N-terminal region -like"/>
    <property type="match status" value="1"/>
</dbReference>
<evidence type="ECO:0000256" key="2">
    <source>
        <dbReference type="ARBA" id="ARBA00005046"/>
    </source>
</evidence>
<sequence length="453" mass="46165">MIRSVEEHQQAVLGLLRYSSSYPADSRTDLDGGGTELPLAAARGRVLAVDLQAPVSLPPFDNSQMDGYAVHVDDLGPAGGTSGRTLRVGAPIPAGIEPPDLVQGSAAPIMTGAMIPGNTGAIVPIERVTPAQFYSAADYEADAELTVDLPDTVEPGAYIRRAGSDIPAGATALAAGTLLGPAQLGLLAACGIAAVPVRRQFTVLLLTTGDEVQEPGSTPQPGKIFDANTTLLETALLDAGAAVIRHRLMDDNPTLLREALAAVADSGIHLILTTGGISQGAYEVVKQALANSSVEFLSVAMQPGGPQALGTIGGVPFLGFPGNPVSALVSFEMFLRPALTAVAGVPHPRVVLTAALEEEVSSPEAKHQVRRGWYTPRAAAGEPVGTVRLVGGPGSHLIHALAESNVLVHLPTGTGSLAAGDLVSVWLVDGMHGAPSFGIPAAHPLAVAGPGNP</sequence>
<dbReference type="EMBL" id="JBHUGA010000052">
    <property type="protein sequence ID" value="MFD1847382.1"/>
    <property type="molecule type" value="Genomic_DNA"/>
</dbReference>
<dbReference type="InterPro" id="IPR036425">
    <property type="entry name" value="MoaB/Mog-like_dom_sf"/>
</dbReference>
<comment type="catalytic activity">
    <reaction evidence="6">
        <text>adenylyl-molybdopterin + molybdate = Mo-molybdopterin + AMP + H(+)</text>
        <dbReference type="Rhea" id="RHEA:35047"/>
        <dbReference type="ChEBI" id="CHEBI:15378"/>
        <dbReference type="ChEBI" id="CHEBI:36264"/>
        <dbReference type="ChEBI" id="CHEBI:62727"/>
        <dbReference type="ChEBI" id="CHEBI:71302"/>
        <dbReference type="ChEBI" id="CHEBI:456215"/>
        <dbReference type="EC" id="2.10.1.1"/>
    </reaction>
</comment>
<comment type="cofactor">
    <cofactor evidence="7">
        <name>Mg(2+)</name>
        <dbReference type="ChEBI" id="CHEBI:18420"/>
    </cofactor>
</comment>
<keyword evidence="5 7" id="KW-0501">Molybdenum cofactor biosynthesis</keyword>
<dbReference type="InterPro" id="IPR001453">
    <property type="entry name" value="MoaB/Mog_dom"/>
</dbReference>
<protein>
    <recommendedName>
        <fullName evidence="7">Molybdopterin molybdenumtransferase</fullName>
        <ecNumber evidence="7">2.10.1.1</ecNumber>
    </recommendedName>
</protein>
<comment type="function">
    <text evidence="1 7">Catalyzes the insertion of molybdate into adenylated molybdopterin with the concomitant release of AMP.</text>
</comment>
<keyword evidence="4 7" id="KW-0500">Molybdenum</keyword>
<gene>
    <name evidence="9" type="primary">glp</name>
    <name evidence="9" type="ORF">ACFSFX_12350</name>
</gene>
<proteinExistence type="inferred from homology"/>
<evidence type="ECO:0000256" key="3">
    <source>
        <dbReference type="ARBA" id="ARBA00010763"/>
    </source>
</evidence>
<name>A0ABW4Q9L0_9MICC</name>
<keyword evidence="7" id="KW-0808">Transferase</keyword>
<keyword evidence="7" id="KW-0479">Metal-binding</keyword>
<dbReference type="PANTHER" id="PTHR10192">
    <property type="entry name" value="MOLYBDOPTERIN BIOSYNTHESIS PROTEIN"/>
    <property type="match status" value="1"/>
</dbReference>
<dbReference type="Gene3D" id="2.40.340.10">
    <property type="entry name" value="MoeA, C-terminal, domain IV"/>
    <property type="match status" value="1"/>
</dbReference>
<dbReference type="InterPro" id="IPR005110">
    <property type="entry name" value="MoeA_linker/N"/>
</dbReference>
<dbReference type="Gene3D" id="3.40.980.10">
    <property type="entry name" value="MoaB/Mog-like domain"/>
    <property type="match status" value="1"/>
</dbReference>
<dbReference type="Proteomes" id="UP001597307">
    <property type="component" value="Unassembled WGS sequence"/>
</dbReference>
<dbReference type="Pfam" id="PF03453">
    <property type="entry name" value="MoeA_N"/>
    <property type="match status" value="1"/>
</dbReference>
<dbReference type="Pfam" id="PF03454">
    <property type="entry name" value="MoeA_C"/>
    <property type="match status" value="1"/>
</dbReference>
<dbReference type="Gene3D" id="3.90.105.10">
    <property type="entry name" value="Molybdopterin biosynthesis moea protein, domain 2"/>
    <property type="match status" value="1"/>
</dbReference>
<evidence type="ECO:0000256" key="5">
    <source>
        <dbReference type="ARBA" id="ARBA00023150"/>
    </source>
</evidence>
<evidence type="ECO:0000256" key="6">
    <source>
        <dbReference type="ARBA" id="ARBA00047317"/>
    </source>
</evidence>
<dbReference type="SUPFAM" id="SSF63867">
    <property type="entry name" value="MoeA C-terminal domain-like"/>
    <property type="match status" value="1"/>
</dbReference>
<dbReference type="NCBIfam" id="TIGR00177">
    <property type="entry name" value="molyb_syn"/>
    <property type="match status" value="1"/>
</dbReference>
<evidence type="ECO:0000313" key="9">
    <source>
        <dbReference type="EMBL" id="MFD1847382.1"/>
    </source>
</evidence>
<dbReference type="Pfam" id="PF00994">
    <property type="entry name" value="MoCF_biosynth"/>
    <property type="match status" value="1"/>
</dbReference>
<dbReference type="EC" id="2.10.1.1" evidence="7"/>